<accession>A0A6J5LRM7</accession>
<name>A0A6J5LRM7_9CAUD</name>
<evidence type="ECO:0000313" key="1">
    <source>
        <dbReference type="EMBL" id="CAB4137204.1"/>
    </source>
</evidence>
<protein>
    <submittedName>
        <fullName evidence="1">Uncharacterized protein</fullName>
    </submittedName>
</protein>
<reference evidence="1" key="1">
    <citation type="submission" date="2020-04" db="EMBL/GenBank/DDBJ databases">
        <authorList>
            <person name="Chiriac C."/>
            <person name="Salcher M."/>
            <person name="Ghai R."/>
            <person name="Kavagutti S V."/>
        </authorList>
    </citation>
    <scope>NUCLEOTIDE SEQUENCE</scope>
</reference>
<proteinExistence type="predicted"/>
<organism evidence="1">
    <name type="scientific">uncultured Caudovirales phage</name>
    <dbReference type="NCBI Taxonomy" id="2100421"/>
    <lineage>
        <taxon>Viruses</taxon>
        <taxon>Duplodnaviria</taxon>
        <taxon>Heunggongvirae</taxon>
        <taxon>Uroviricota</taxon>
        <taxon>Caudoviricetes</taxon>
        <taxon>Peduoviridae</taxon>
        <taxon>Maltschvirus</taxon>
        <taxon>Maltschvirus maltsch</taxon>
    </lineage>
</organism>
<sequence length="74" mass="8664">MNTSKPAKGQRGLLIRGMHGQIWFRQYDDNHDFVDYDITHYDCEIEILDSSAELIRTEHGDFLDYSKESLGIEK</sequence>
<gene>
    <name evidence="1" type="ORF">UFOVP328_8</name>
</gene>
<dbReference type="EMBL" id="LR796341">
    <property type="protein sequence ID" value="CAB4137204.1"/>
    <property type="molecule type" value="Genomic_DNA"/>
</dbReference>